<evidence type="ECO:0000259" key="2">
    <source>
        <dbReference type="SMART" id="SM00062"/>
    </source>
</evidence>
<evidence type="ECO:0000313" key="4">
    <source>
        <dbReference type="Proteomes" id="UP000291101"/>
    </source>
</evidence>
<accession>A0A4Q2T2L5</accession>
<dbReference type="OrthoDB" id="571173at2"/>
<sequence>MPVSTLVTQVAPTGTLRVVINLGNPVLAQGTADDPRGVTVAIARELARWLEVPLQLECVDAARDAYAAIVEGRVDLCFLANEPTREEGVAFTAPYVLIEGVYVADSASPIQTSAEVDRAGHRIGVREGSAYDLYLTRTIAHAEIVRAREATDVYEEQGLDVAAGVRQPMEAYVAATGRRILEPAFMEIQQSVGLPRALDPDAVAAVVAQVEELKASGFVRDELARSGVAATVASVAGRSTNDPA</sequence>
<dbReference type="InterPro" id="IPR001638">
    <property type="entry name" value="Solute-binding_3/MltF_N"/>
</dbReference>
<evidence type="ECO:0000313" key="3">
    <source>
        <dbReference type="EMBL" id="RYC11028.1"/>
    </source>
</evidence>
<dbReference type="AlphaFoldDB" id="A0A4Q2T2L5"/>
<keyword evidence="4" id="KW-1185">Reference proteome</keyword>
<dbReference type="PANTHER" id="PTHR35936">
    <property type="entry name" value="MEMBRANE-BOUND LYTIC MUREIN TRANSGLYCOSYLASE F"/>
    <property type="match status" value="1"/>
</dbReference>
<name>A0A4Q2T2L5_9ACTN</name>
<dbReference type="EMBL" id="SDWV01000009">
    <property type="protein sequence ID" value="RYC11028.1"/>
    <property type="molecule type" value="Genomic_DNA"/>
</dbReference>
<dbReference type="SUPFAM" id="SSF53850">
    <property type="entry name" value="Periplasmic binding protein-like II"/>
    <property type="match status" value="1"/>
</dbReference>
<proteinExistence type="predicted"/>
<comment type="caution">
    <text evidence="3">The sequence shown here is derived from an EMBL/GenBank/DDBJ whole genome shotgun (WGS) entry which is preliminary data.</text>
</comment>
<gene>
    <name evidence="3" type="ORF">EUA94_10415</name>
</gene>
<protein>
    <submittedName>
        <fullName evidence="3">Transporter substrate-binding domain-containing protein</fullName>
    </submittedName>
</protein>
<dbReference type="Pfam" id="PF00497">
    <property type="entry name" value="SBP_bac_3"/>
    <property type="match status" value="1"/>
</dbReference>
<feature type="domain" description="Solute-binding protein family 3/N-terminal" evidence="2">
    <location>
        <begin position="15"/>
        <end position="221"/>
    </location>
</feature>
<keyword evidence="1" id="KW-0732">Signal</keyword>
<reference evidence="3 4" key="1">
    <citation type="submission" date="2019-01" db="EMBL/GenBank/DDBJ databases">
        <title>Novel species of Nocardioides.</title>
        <authorList>
            <person name="Liu Q."/>
            <person name="X Y.-H."/>
        </authorList>
    </citation>
    <scope>NUCLEOTIDE SEQUENCE [LARGE SCALE GENOMIC DNA]</scope>
    <source>
        <strain evidence="3 4">HLT2-9</strain>
    </source>
</reference>
<organism evidence="3 4">
    <name type="scientific">Nocardioides zhouii</name>
    <dbReference type="NCBI Taxonomy" id="1168729"/>
    <lineage>
        <taxon>Bacteria</taxon>
        <taxon>Bacillati</taxon>
        <taxon>Actinomycetota</taxon>
        <taxon>Actinomycetes</taxon>
        <taxon>Propionibacteriales</taxon>
        <taxon>Nocardioidaceae</taxon>
        <taxon>Nocardioides</taxon>
    </lineage>
</organism>
<evidence type="ECO:0000256" key="1">
    <source>
        <dbReference type="ARBA" id="ARBA00022729"/>
    </source>
</evidence>
<dbReference type="RefSeq" id="WP_129426822.1">
    <property type="nucleotide sequence ID" value="NZ_SDWV01000009.1"/>
</dbReference>
<dbReference type="Proteomes" id="UP000291101">
    <property type="component" value="Unassembled WGS sequence"/>
</dbReference>
<dbReference type="Gene3D" id="3.40.190.10">
    <property type="entry name" value="Periplasmic binding protein-like II"/>
    <property type="match status" value="2"/>
</dbReference>
<dbReference type="PANTHER" id="PTHR35936:SF17">
    <property type="entry name" value="ARGININE-BINDING EXTRACELLULAR PROTEIN ARTP"/>
    <property type="match status" value="1"/>
</dbReference>
<dbReference type="SMART" id="SM00062">
    <property type="entry name" value="PBPb"/>
    <property type="match status" value="1"/>
</dbReference>